<comment type="caution">
    <text evidence="1">The sequence shown here is derived from an EMBL/GenBank/DDBJ whole genome shotgun (WGS) entry which is preliminary data.</text>
</comment>
<protein>
    <submittedName>
        <fullName evidence="1">Uncharacterized protein</fullName>
    </submittedName>
</protein>
<accession>X0W535</accession>
<organism evidence="1">
    <name type="scientific">marine sediment metagenome</name>
    <dbReference type="NCBI Taxonomy" id="412755"/>
    <lineage>
        <taxon>unclassified sequences</taxon>
        <taxon>metagenomes</taxon>
        <taxon>ecological metagenomes</taxon>
    </lineage>
</organism>
<name>X0W535_9ZZZZ</name>
<reference evidence="1" key="1">
    <citation type="journal article" date="2014" name="Front. Microbiol.">
        <title>High frequency of phylogenetically diverse reductive dehalogenase-homologous genes in deep subseafloor sedimentary metagenomes.</title>
        <authorList>
            <person name="Kawai M."/>
            <person name="Futagami T."/>
            <person name="Toyoda A."/>
            <person name="Takaki Y."/>
            <person name="Nishi S."/>
            <person name="Hori S."/>
            <person name="Arai W."/>
            <person name="Tsubouchi T."/>
            <person name="Morono Y."/>
            <person name="Uchiyama I."/>
            <person name="Ito T."/>
            <person name="Fujiyama A."/>
            <person name="Inagaki F."/>
            <person name="Takami H."/>
        </authorList>
    </citation>
    <scope>NUCLEOTIDE SEQUENCE</scope>
    <source>
        <strain evidence="1">Expedition CK06-06</strain>
    </source>
</reference>
<proteinExistence type="predicted"/>
<sequence length="78" mass="8496">MYNPDEQKVKTVTISASGSLSTALDKRYYTYMAILLPSTWTTAKITFAGSDTYNGTYNQIVCSTDVSEVEIPSVAASK</sequence>
<gene>
    <name evidence="1" type="ORF">S01H1_51797</name>
</gene>
<feature type="non-terminal residue" evidence="1">
    <location>
        <position position="78"/>
    </location>
</feature>
<dbReference type="EMBL" id="BARS01033450">
    <property type="protein sequence ID" value="GAG25964.1"/>
    <property type="molecule type" value="Genomic_DNA"/>
</dbReference>
<evidence type="ECO:0000313" key="1">
    <source>
        <dbReference type="EMBL" id="GAG25964.1"/>
    </source>
</evidence>
<dbReference type="AlphaFoldDB" id="X0W535"/>